<comment type="caution">
    <text evidence="3">The sequence shown here is derived from an EMBL/GenBank/DDBJ whole genome shotgun (WGS) entry which is preliminary data.</text>
</comment>
<dbReference type="Proteomes" id="UP000499080">
    <property type="component" value="Unassembled WGS sequence"/>
</dbReference>
<evidence type="ECO:0000313" key="3">
    <source>
        <dbReference type="EMBL" id="GBL92693.1"/>
    </source>
</evidence>
<dbReference type="EMBL" id="BGPR01235924">
    <property type="protein sequence ID" value="GBL92693.1"/>
    <property type="molecule type" value="Genomic_DNA"/>
</dbReference>
<evidence type="ECO:0000313" key="2">
    <source>
        <dbReference type="EMBL" id="GBL92258.1"/>
    </source>
</evidence>
<dbReference type="AlphaFoldDB" id="A0A4Y2BL73"/>
<evidence type="ECO:0000313" key="4">
    <source>
        <dbReference type="Proteomes" id="UP000499080"/>
    </source>
</evidence>
<feature type="compositionally biased region" description="Polar residues" evidence="1">
    <location>
        <begin position="21"/>
        <end position="39"/>
    </location>
</feature>
<name>A0A4Y2BL73_ARAVE</name>
<feature type="region of interest" description="Disordered" evidence="1">
    <location>
        <begin position="1"/>
        <end position="120"/>
    </location>
</feature>
<feature type="compositionally biased region" description="Acidic residues" evidence="1">
    <location>
        <begin position="76"/>
        <end position="86"/>
    </location>
</feature>
<gene>
    <name evidence="2" type="ORF">AVEN_134751_1</name>
    <name evidence="3" type="ORF">AVEN_212966_1</name>
</gene>
<accession>A0A4Y2BL73</accession>
<feature type="non-terminal residue" evidence="3">
    <location>
        <position position="120"/>
    </location>
</feature>
<keyword evidence="4" id="KW-1185">Reference proteome</keyword>
<protein>
    <submittedName>
        <fullName evidence="3">Uncharacterized protein</fullName>
    </submittedName>
</protein>
<reference evidence="3 4" key="1">
    <citation type="journal article" date="2019" name="Sci. Rep.">
        <title>Orb-weaving spider Araneus ventricosus genome elucidates the spidroin gene catalogue.</title>
        <authorList>
            <person name="Kono N."/>
            <person name="Nakamura H."/>
            <person name="Ohtoshi R."/>
            <person name="Moran D.A.P."/>
            <person name="Shinohara A."/>
            <person name="Yoshida Y."/>
            <person name="Fujiwara M."/>
            <person name="Mori M."/>
            <person name="Tomita M."/>
            <person name="Arakawa K."/>
        </authorList>
    </citation>
    <scope>NUCLEOTIDE SEQUENCE [LARGE SCALE GENOMIC DNA]</scope>
</reference>
<organism evidence="3 4">
    <name type="scientific">Araneus ventricosus</name>
    <name type="common">Orbweaver spider</name>
    <name type="synonym">Epeira ventricosa</name>
    <dbReference type="NCBI Taxonomy" id="182803"/>
    <lineage>
        <taxon>Eukaryota</taxon>
        <taxon>Metazoa</taxon>
        <taxon>Ecdysozoa</taxon>
        <taxon>Arthropoda</taxon>
        <taxon>Chelicerata</taxon>
        <taxon>Arachnida</taxon>
        <taxon>Araneae</taxon>
        <taxon>Araneomorphae</taxon>
        <taxon>Entelegynae</taxon>
        <taxon>Araneoidea</taxon>
        <taxon>Araneidae</taxon>
        <taxon>Araneus</taxon>
    </lineage>
</organism>
<sequence length="120" mass="13345">MPLTKLFHRRNSSQKDRKKSSTSAELPASDSNTEASSANKQDETATIPESCYSEAKRKSSAGLEETEENKSSDIQPESDDPNDETCDSNVQSETNRRCSIPETSDLMEQVRNKSRSLSLK</sequence>
<dbReference type="EMBL" id="BGPR01235800">
    <property type="protein sequence ID" value="GBL92258.1"/>
    <property type="molecule type" value="Genomic_DNA"/>
</dbReference>
<feature type="compositionally biased region" description="Basic residues" evidence="1">
    <location>
        <begin position="1"/>
        <end position="20"/>
    </location>
</feature>
<proteinExistence type="predicted"/>
<evidence type="ECO:0000256" key="1">
    <source>
        <dbReference type="SAM" id="MobiDB-lite"/>
    </source>
</evidence>